<evidence type="ECO:0000256" key="1">
    <source>
        <dbReference type="SAM" id="Phobius"/>
    </source>
</evidence>
<gene>
    <name evidence="2" type="ORF">LEP1GSC172_4319</name>
</gene>
<accession>M6VID3</accession>
<dbReference type="EMBL" id="AKWD02000020">
    <property type="protein sequence ID" value="EMO54816.1"/>
    <property type="molecule type" value="Genomic_DNA"/>
</dbReference>
<feature type="transmembrane region" description="Helical" evidence="1">
    <location>
        <begin position="163"/>
        <end position="185"/>
    </location>
</feature>
<feature type="transmembrane region" description="Helical" evidence="1">
    <location>
        <begin position="131"/>
        <end position="151"/>
    </location>
</feature>
<proteinExistence type="predicted"/>
<evidence type="ECO:0000313" key="3">
    <source>
        <dbReference type="Proteomes" id="UP000012112"/>
    </source>
</evidence>
<dbReference type="AlphaFoldDB" id="M6VID3"/>
<dbReference type="OrthoDB" id="332214at2"/>
<organism evidence="2 3">
    <name type="scientific">Leptospira noguchii</name>
    <dbReference type="NCBI Taxonomy" id="28182"/>
    <lineage>
        <taxon>Bacteria</taxon>
        <taxon>Pseudomonadati</taxon>
        <taxon>Spirochaetota</taxon>
        <taxon>Spirochaetia</taxon>
        <taxon>Leptospirales</taxon>
        <taxon>Leptospiraceae</taxon>
        <taxon>Leptospira</taxon>
    </lineage>
</organism>
<evidence type="ECO:0000313" key="2">
    <source>
        <dbReference type="EMBL" id="EMO54816.1"/>
    </source>
</evidence>
<feature type="transmembrane region" description="Helical" evidence="1">
    <location>
        <begin position="6"/>
        <end position="22"/>
    </location>
</feature>
<keyword evidence="1" id="KW-0472">Membrane</keyword>
<feature type="transmembrane region" description="Helical" evidence="1">
    <location>
        <begin position="97"/>
        <end position="119"/>
    </location>
</feature>
<keyword evidence="1" id="KW-1133">Transmembrane helix</keyword>
<dbReference type="RefSeq" id="WP_002177336.1">
    <property type="nucleotide sequence ID" value="NZ_AKWD02000020.1"/>
</dbReference>
<sequence>MSVFLILLTSSIIFVLGIYIKKIRNPLIKPRKNFFFLAVFVGSWTLLSGCRQFIPYNIRLYAPNWILISVIFVPYFLSHLVNNLTNENYKTSFLRKIIEFCIIFYLILSALSFNLIKIIDINTLAHEPKLAYHILILYSILWISESIFKLAKCLINSIGMVRVRFSLMLFGISIALLIIIILVWILPFFGIYLGSYIHIATLIWIAFWGIAILHYDAFHTRKEIFAGKRVPILSKITLNPILKLYSVIDPFDYECSRIEANTHLTYDMIRTIAHWLVNRKIPVELTAHRIASRYDRYIK</sequence>
<dbReference type="Proteomes" id="UP000012112">
    <property type="component" value="Unassembled WGS sequence"/>
</dbReference>
<comment type="caution">
    <text evidence="2">The sequence shown here is derived from an EMBL/GenBank/DDBJ whole genome shotgun (WGS) entry which is preliminary data.</text>
</comment>
<feature type="transmembrane region" description="Helical" evidence="1">
    <location>
        <begin position="191"/>
        <end position="213"/>
    </location>
</feature>
<name>M6VID3_9LEPT</name>
<keyword evidence="1" id="KW-0812">Transmembrane</keyword>
<protein>
    <submittedName>
        <fullName evidence="2">Putative membrane protein</fullName>
    </submittedName>
</protein>
<dbReference type="NCBIfam" id="NF047679">
    <property type="entry name" value="LIC10906_fam"/>
    <property type="match status" value="1"/>
</dbReference>
<reference evidence="2 3" key="1">
    <citation type="submission" date="2013-01" db="EMBL/GenBank/DDBJ databases">
        <authorList>
            <person name="Harkins D.M."/>
            <person name="Durkin A.S."/>
            <person name="Brinkac L.M."/>
            <person name="Haft D.H."/>
            <person name="Selengut J.D."/>
            <person name="Sanka R."/>
            <person name="DePew J."/>
            <person name="Purushe J."/>
            <person name="Matthias M.A."/>
            <person name="Vinetz J.M."/>
            <person name="Sutton G.G."/>
            <person name="Nierman W.C."/>
            <person name="Fouts D.E."/>
        </authorList>
    </citation>
    <scope>NUCLEOTIDE SEQUENCE [LARGE SCALE GENOMIC DNA]</scope>
    <source>
        <strain evidence="2 3">HAI1536</strain>
    </source>
</reference>
<feature type="transmembrane region" description="Helical" evidence="1">
    <location>
        <begin position="60"/>
        <end position="77"/>
    </location>
</feature>
<feature type="transmembrane region" description="Helical" evidence="1">
    <location>
        <begin position="34"/>
        <end position="54"/>
    </location>
</feature>